<keyword evidence="1" id="KW-1133">Transmembrane helix</keyword>
<keyword evidence="3" id="KW-1185">Reference proteome</keyword>
<organism evidence="2 3">
    <name type="scientific">Actinopolyspora biskrensis</name>
    <dbReference type="NCBI Taxonomy" id="1470178"/>
    <lineage>
        <taxon>Bacteria</taxon>
        <taxon>Bacillati</taxon>
        <taxon>Actinomycetota</taxon>
        <taxon>Actinomycetes</taxon>
        <taxon>Actinopolysporales</taxon>
        <taxon>Actinopolysporaceae</taxon>
        <taxon>Actinopolyspora</taxon>
    </lineage>
</organism>
<dbReference type="EMBL" id="JACBYW010000007">
    <property type="protein sequence ID" value="NYH80327.1"/>
    <property type="molecule type" value="Genomic_DNA"/>
</dbReference>
<dbReference type="Proteomes" id="UP000548304">
    <property type="component" value="Unassembled WGS sequence"/>
</dbReference>
<feature type="transmembrane region" description="Helical" evidence="1">
    <location>
        <begin position="62"/>
        <end position="83"/>
    </location>
</feature>
<dbReference type="RefSeq" id="WP_246300757.1">
    <property type="nucleotide sequence ID" value="NZ_JACBYW010000007.1"/>
</dbReference>
<evidence type="ECO:0000313" key="2">
    <source>
        <dbReference type="EMBL" id="NYH80327.1"/>
    </source>
</evidence>
<evidence type="ECO:0008006" key="4">
    <source>
        <dbReference type="Google" id="ProtNLM"/>
    </source>
</evidence>
<keyword evidence="1" id="KW-0812">Transmembrane</keyword>
<feature type="transmembrane region" description="Helical" evidence="1">
    <location>
        <begin position="95"/>
        <end position="115"/>
    </location>
</feature>
<evidence type="ECO:0000313" key="3">
    <source>
        <dbReference type="Proteomes" id="UP000548304"/>
    </source>
</evidence>
<proteinExistence type="predicted"/>
<gene>
    <name evidence="2" type="ORF">FHR84_003684</name>
</gene>
<accession>A0A852ZCC1</accession>
<reference evidence="2 3" key="1">
    <citation type="submission" date="2020-07" db="EMBL/GenBank/DDBJ databases">
        <title>Genomic Encyclopedia of Type Strains, Phase III (KMG-III): the genomes of soil and plant-associated and newly described type strains.</title>
        <authorList>
            <person name="Whitman W."/>
        </authorList>
    </citation>
    <scope>NUCLEOTIDE SEQUENCE [LARGE SCALE GENOMIC DNA]</scope>
    <source>
        <strain evidence="2 3">CECT 8576</strain>
    </source>
</reference>
<sequence>MRVTTGRTSSAHQQRAPRRKRVVLADRRGSRDVPRTIIDLENQSSMGEAMIRNLVRAQLRSSLWLAAISAAFLGALPVLLRYVPVLSEIRLFGIPLPWFLLGVLPFPFILLIGYIGTRKAEQHEREFMDMVDR</sequence>
<evidence type="ECO:0000256" key="1">
    <source>
        <dbReference type="SAM" id="Phobius"/>
    </source>
</evidence>
<keyword evidence="1" id="KW-0472">Membrane</keyword>
<dbReference type="AlphaFoldDB" id="A0A852ZCC1"/>
<comment type="caution">
    <text evidence="2">The sequence shown here is derived from an EMBL/GenBank/DDBJ whole genome shotgun (WGS) entry which is preliminary data.</text>
</comment>
<name>A0A852ZCC1_9ACTN</name>
<protein>
    <recommendedName>
        <fullName evidence="4">DUF485 domain-containing protein</fullName>
    </recommendedName>
</protein>